<feature type="domain" description="Ig-like" evidence="9">
    <location>
        <begin position="25"/>
        <end position="114"/>
    </location>
</feature>
<dbReference type="GO" id="GO:0005576">
    <property type="term" value="C:extracellular region"/>
    <property type="evidence" value="ECO:0007669"/>
    <property type="project" value="UniProtKB-SubCell"/>
</dbReference>
<dbReference type="InterPro" id="IPR036179">
    <property type="entry name" value="Ig-like_dom_sf"/>
</dbReference>
<dbReference type="Pfam" id="PF07654">
    <property type="entry name" value="C1-set"/>
    <property type="match status" value="1"/>
</dbReference>
<keyword evidence="8" id="KW-0732">Signal</keyword>
<feature type="chain" id="PRO_5038366392" description="Beta-2-microglobulin" evidence="8">
    <location>
        <begin position="21"/>
        <end position="154"/>
    </location>
</feature>
<name>A0A9D4B7Y1_9SAUR</name>
<comment type="caution">
    <text evidence="10">The sequence shown here is derived from an EMBL/GenBank/DDBJ whole genome shotgun (WGS) entry which is preliminary data.</text>
</comment>
<gene>
    <name evidence="10" type="ORF">KIL84_014351</name>
</gene>
<evidence type="ECO:0000313" key="10">
    <source>
        <dbReference type="EMBL" id="KAH1183735.1"/>
    </source>
</evidence>
<evidence type="ECO:0000256" key="1">
    <source>
        <dbReference type="ARBA" id="ARBA00004613"/>
    </source>
</evidence>
<dbReference type="InterPro" id="IPR003597">
    <property type="entry name" value="Ig_C1-set"/>
</dbReference>
<feature type="signal peptide" evidence="8">
    <location>
        <begin position="1"/>
        <end position="20"/>
    </location>
</feature>
<dbReference type="InterPro" id="IPR050160">
    <property type="entry name" value="MHC/Immunoglobulin"/>
</dbReference>
<evidence type="ECO:0000256" key="4">
    <source>
        <dbReference type="ARBA" id="ARBA00022451"/>
    </source>
</evidence>
<dbReference type="InterPro" id="IPR007110">
    <property type="entry name" value="Ig-like_dom"/>
</dbReference>
<dbReference type="GO" id="GO:0010038">
    <property type="term" value="P:response to metal ion"/>
    <property type="evidence" value="ECO:0007669"/>
    <property type="project" value="UniProtKB-ARBA"/>
</dbReference>
<dbReference type="FunFam" id="2.60.40.10:FF:001005">
    <property type="entry name" value="Beta-2-microglobulin"/>
    <property type="match status" value="1"/>
</dbReference>
<dbReference type="InterPro" id="IPR003006">
    <property type="entry name" value="Ig/MHC_CS"/>
</dbReference>
<protein>
    <recommendedName>
        <fullName evidence="3">Beta-2-microglobulin</fullName>
    </recommendedName>
</protein>
<comment type="subcellular location">
    <subcellularLocation>
        <location evidence="1">Secreted</location>
    </subcellularLocation>
</comment>
<dbReference type="InterPro" id="IPR013783">
    <property type="entry name" value="Ig-like_fold"/>
</dbReference>
<dbReference type="PROSITE" id="PS50835">
    <property type="entry name" value="IG_LIKE"/>
    <property type="match status" value="1"/>
</dbReference>
<evidence type="ECO:0000256" key="7">
    <source>
        <dbReference type="ARBA" id="ARBA00023319"/>
    </source>
</evidence>
<evidence type="ECO:0000256" key="2">
    <source>
        <dbReference type="ARBA" id="ARBA00009564"/>
    </source>
</evidence>
<keyword evidence="7" id="KW-0393">Immunoglobulin domain</keyword>
<dbReference type="PROSITE" id="PS00290">
    <property type="entry name" value="IG_MHC"/>
    <property type="match status" value="1"/>
</dbReference>
<dbReference type="Gene3D" id="2.60.40.10">
    <property type="entry name" value="Immunoglobulins"/>
    <property type="match status" value="1"/>
</dbReference>
<proteinExistence type="inferred from homology"/>
<dbReference type="Proteomes" id="UP000827986">
    <property type="component" value="Unassembled WGS sequence"/>
</dbReference>
<evidence type="ECO:0000256" key="5">
    <source>
        <dbReference type="ARBA" id="ARBA00022525"/>
    </source>
</evidence>
<dbReference type="EMBL" id="JAHDVG010000465">
    <property type="protein sequence ID" value="KAH1183735.1"/>
    <property type="molecule type" value="Genomic_DNA"/>
</dbReference>
<dbReference type="PANTHER" id="PTHR19944:SF62">
    <property type="entry name" value="BETA-2-MICROGLOBULIN"/>
    <property type="match status" value="1"/>
</dbReference>
<dbReference type="SUPFAM" id="SSF48726">
    <property type="entry name" value="Immunoglobulin"/>
    <property type="match status" value="1"/>
</dbReference>
<dbReference type="GO" id="GO:0002474">
    <property type="term" value="P:antigen processing and presentation of peptide antigen via MHC class I"/>
    <property type="evidence" value="ECO:0007669"/>
    <property type="project" value="UniProtKB-KW"/>
</dbReference>
<keyword evidence="4" id="KW-0490">MHC I</keyword>
<evidence type="ECO:0000256" key="6">
    <source>
        <dbReference type="ARBA" id="ARBA00022859"/>
    </source>
</evidence>
<organism evidence="10 11">
    <name type="scientific">Mauremys mutica</name>
    <name type="common">yellowpond turtle</name>
    <dbReference type="NCBI Taxonomy" id="74926"/>
    <lineage>
        <taxon>Eukaryota</taxon>
        <taxon>Metazoa</taxon>
        <taxon>Chordata</taxon>
        <taxon>Craniata</taxon>
        <taxon>Vertebrata</taxon>
        <taxon>Euteleostomi</taxon>
        <taxon>Archelosauria</taxon>
        <taxon>Testudinata</taxon>
        <taxon>Testudines</taxon>
        <taxon>Cryptodira</taxon>
        <taxon>Durocryptodira</taxon>
        <taxon>Testudinoidea</taxon>
        <taxon>Geoemydidae</taxon>
        <taxon>Geoemydinae</taxon>
        <taxon>Mauremys</taxon>
    </lineage>
</organism>
<keyword evidence="6" id="KW-0391">Immunity</keyword>
<reference evidence="10" key="1">
    <citation type="submission" date="2021-09" db="EMBL/GenBank/DDBJ databases">
        <title>The genome of Mauremys mutica provides insights into the evolution of semi-aquatic lifestyle.</title>
        <authorList>
            <person name="Gong S."/>
            <person name="Gao Y."/>
        </authorList>
    </citation>
    <scope>NUCLEOTIDE SEQUENCE</scope>
    <source>
        <strain evidence="10">MM-2020</strain>
        <tissue evidence="10">Muscle</tissue>
    </source>
</reference>
<sequence>MARGLGVLLLVLLGLAGLEATTRSPKIHVYSRHPVENGKPNVLNCYVEGFHPPNIEITLLKNAVKVDDMEMSDLSFSDDWTFHRLVNAPFTPNGKDTYECKVVHSTLKEPKKVRWGEYFSTSILFTSSLRNCTLDLDSLSTEILHSARECSLSA</sequence>
<keyword evidence="5" id="KW-0964">Secreted</keyword>
<dbReference type="PANTHER" id="PTHR19944">
    <property type="entry name" value="MHC CLASS II-RELATED"/>
    <property type="match status" value="1"/>
</dbReference>
<dbReference type="GO" id="GO:0042612">
    <property type="term" value="C:MHC class I protein complex"/>
    <property type="evidence" value="ECO:0007669"/>
    <property type="project" value="UniProtKB-KW"/>
</dbReference>
<dbReference type="SMART" id="SM00407">
    <property type="entry name" value="IGc1"/>
    <property type="match status" value="1"/>
</dbReference>
<dbReference type="GO" id="GO:0006955">
    <property type="term" value="P:immune response"/>
    <property type="evidence" value="ECO:0007669"/>
    <property type="project" value="InterPro"/>
</dbReference>
<evidence type="ECO:0000259" key="9">
    <source>
        <dbReference type="PROSITE" id="PS50835"/>
    </source>
</evidence>
<comment type="similarity">
    <text evidence="2">Belongs to the beta-2-microglobulin family.</text>
</comment>
<dbReference type="InterPro" id="IPR015707">
    <property type="entry name" value="B2Microglobulin"/>
</dbReference>
<keyword evidence="11" id="KW-1185">Reference proteome</keyword>
<evidence type="ECO:0000256" key="3">
    <source>
        <dbReference type="ARBA" id="ARBA00018767"/>
    </source>
</evidence>
<evidence type="ECO:0000256" key="8">
    <source>
        <dbReference type="SAM" id="SignalP"/>
    </source>
</evidence>
<evidence type="ECO:0000313" key="11">
    <source>
        <dbReference type="Proteomes" id="UP000827986"/>
    </source>
</evidence>
<dbReference type="AlphaFoldDB" id="A0A9D4B7Y1"/>
<dbReference type="CDD" id="cd05770">
    <property type="entry name" value="IgC1_beta2m"/>
    <property type="match status" value="1"/>
</dbReference>
<accession>A0A9D4B7Y1</accession>